<evidence type="ECO:0000313" key="3">
    <source>
        <dbReference type="EMBL" id="SHI93177.1"/>
    </source>
</evidence>
<dbReference type="GO" id="GO:0005737">
    <property type="term" value="C:cytoplasm"/>
    <property type="evidence" value="ECO:0007669"/>
    <property type="project" value="InterPro"/>
</dbReference>
<reference evidence="3 4" key="1">
    <citation type="submission" date="2016-11" db="EMBL/GenBank/DDBJ databases">
        <authorList>
            <person name="Jaros S."/>
            <person name="Januszkiewicz K."/>
            <person name="Wedrychowicz H."/>
        </authorList>
    </citation>
    <scope>NUCLEOTIDE SEQUENCE [LARGE SCALE GENOMIC DNA]</scope>
    <source>
        <strain evidence="3 4">DSM 17477</strain>
    </source>
</reference>
<protein>
    <submittedName>
        <fullName evidence="3">L-fucose isomerase</fullName>
    </submittedName>
</protein>
<dbReference type="Proteomes" id="UP000184052">
    <property type="component" value="Unassembled WGS sequence"/>
</dbReference>
<dbReference type="PANTHER" id="PTHR36120">
    <property type="entry name" value="FUCOSE ISOMERASE"/>
    <property type="match status" value="1"/>
</dbReference>
<evidence type="ECO:0000256" key="1">
    <source>
        <dbReference type="ARBA" id="ARBA00023235"/>
    </source>
</evidence>
<keyword evidence="2" id="KW-0119">Carbohydrate metabolism</keyword>
<dbReference type="AlphaFoldDB" id="A0A1M6F651"/>
<dbReference type="RefSeq" id="WP_073048837.1">
    <property type="nucleotide sequence ID" value="NZ_FQZL01000008.1"/>
</dbReference>
<organism evidence="3 4">
    <name type="scientific">Dethiosulfatibacter aminovorans DSM 17477</name>
    <dbReference type="NCBI Taxonomy" id="1121476"/>
    <lineage>
        <taxon>Bacteria</taxon>
        <taxon>Bacillati</taxon>
        <taxon>Bacillota</taxon>
        <taxon>Tissierellia</taxon>
        <taxon>Dethiosulfatibacter</taxon>
    </lineage>
</organism>
<accession>A0A1M6F651</accession>
<dbReference type="PANTHER" id="PTHR36120:SF2">
    <property type="entry name" value="FUCOSE ISOMERASE"/>
    <property type="match status" value="1"/>
</dbReference>
<name>A0A1M6F651_9FIRM</name>
<dbReference type="EMBL" id="FQZL01000008">
    <property type="protein sequence ID" value="SHI93177.1"/>
    <property type="molecule type" value="Genomic_DNA"/>
</dbReference>
<keyword evidence="1 3" id="KW-0413">Isomerase</keyword>
<keyword evidence="4" id="KW-1185">Reference proteome</keyword>
<dbReference type="SUPFAM" id="SSF53743">
    <property type="entry name" value="FucI/AraA N-terminal and middle domains"/>
    <property type="match status" value="1"/>
</dbReference>
<proteinExistence type="predicted"/>
<sequence>MNIGIVSFNSSFADAEILNKSLKPFVEELENKAGCSFEEVKDEDFDRYDMVISFVKTGGTENLFKNVYRKIRAPYVILSTDNSNSLAASMEILSFLRQKGLKGEILHGSTDYIASRIKILYKVVKAMKKLRGARFGIVGKPSDWLIASDVDYDRIRHKAGIELVDITIDELKQEIANKHVYENNYVNDLKRKKFDEKEIEDALYIYGALKFLTEKYKLSGLTLRCFDLLGDDIHNTGCLALAILNGEGVPAGCEGDIPSLISMAILHFLTDNPVFMANPSKIDVDENRIVFAHCTLPINMPESYELDTHFESGIGVALRGKISLGEGTVFKASGDLDNYFVSGCEIERNLSENNLCRSQIELLMNRDVNYFLRESIGNHHLIVNGNYTGLVDEFFNYI</sequence>
<dbReference type="GO" id="GO:0016861">
    <property type="term" value="F:intramolecular oxidoreductase activity, interconverting aldoses and ketoses"/>
    <property type="evidence" value="ECO:0007669"/>
    <property type="project" value="InterPro"/>
</dbReference>
<evidence type="ECO:0000313" key="4">
    <source>
        <dbReference type="Proteomes" id="UP000184052"/>
    </source>
</evidence>
<dbReference type="STRING" id="1121476.SAMN02745751_01367"/>
<dbReference type="InterPro" id="IPR009015">
    <property type="entry name" value="Fucose_isomerase_N/cen_sf"/>
</dbReference>
<gene>
    <name evidence="3" type="ORF">SAMN02745751_01367</name>
</gene>
<dbReference type="GO" id="GO:0005996">
    <property type="term" value="P:monosaccharide metabolic process"/>
    <property type="evidence" value="ECO:0007669"/>
    <property type="project" value="InterPro"/>
</dbReference>
<evidence type="ECO:0000256" key="2">
    <source>
        <dbReference type="ARBA" id="ARBA00023277"/>
    </source>
</evidence>